<dbReference type="Proteomes" id="UP000821865">
    <property type="component" value="Chromosome 2"/>
</dbReference>
<organism evidence="1 2">
    <name type="scientific">Dermacentor silvarum</name>
    <name type="common">Tick</name>
    <dbReference type="NCBI Taxonomy" id="543639"/>
    <lineage>
        <taxon>Eukaryota</taxon>
        <taxon>Metazoa</taxon>
        <taxon>Ecdysozoa</taxon>
        <taxon>Arthropoda</taxon>
        <taxon>Chelicerata</taxon>
        <taxon>Arachnida</taxon>
        <taxon>Acari</taxon>
        <taxon>Parasitiformes</taxon>
        <taxon>Ixodida</taxon>
        <taxon>Ixodoidea</taxon>
        <taxon>Ixodidae</taxon>
        <taxon>Rhipicephalinae</taxon>
        <taxon>Dermacentor</taxon>
    </lineage>
</organism>
<sequence length="142" mass="15666">MITFCCCETRLGRLGDDCGINSGSLQKTAKKVKRKYYSGLYCVFPQSKNDSSELSSMTEGSPPLPTSARGPEQRTSGDISAALAFSQRLQCTECVQCALMEDAVQRLEASRREAGLKLRSYEAQIRSLQQASSYIYISQNTL</sequence>
<dbReference type="EMBL" id="CM023471">
    <property type="protein sequence ID" value="KAH7966817.1"/>
    <property type="molecule type" value="Genomic_DNA"/>
</dbReference>
<proteinExistence type="predicted"/>
<reference evidence="1" key="1">
    <citation type="submission" date="2020-05" db="EMBL/GenBank/DDBJ databases">
        <title>Large-scale comparative analyses of tick genomes elucidate their genetic diversity and vector capacities.</title>
        <authorList>
            <person name="Jia N."/>
            <person name="Wang J."/>
            <person name="Shi W."/>
            <person name="Du L."/>
            <person name="Sun Y."/>
            <person name="Zhan W."/>
            <person name="Jiang J."/>
            <person name="Wang Q."/>
            <person name="Zhang B."/>
            <person name="Ji P."/>
            <person name="Sakyi L.B."/>
            <person name="Cui X."/>
            <person name="Yuan T."/>
            <person name="Jiang B."/>
            <person name="Yang W."/>
            <person name="Lam T.T.-Y."/>
            <person name="Chang Q."/>
            <person name="Ding S."/>
            <person name="Wang X."/>
            <person name="Zhu J."/>
            <person name="Ruan X."/>
            <person name="Zhao L."/>
            <person name="Wei J."/>
            <person name="Que T."/>
            <person name="Du C."/>
            <person name="Cheng J."/>
            <person name="Dai P."/>
            <person name="Han X."/>
            <person name="Huang E."/>
            <person name="Gao Y."/>
            <person name="Liu J."/>
            <person name="Shao H."/>
            <person name="Ye R."/>
            <person name="Li L."/>
            <person name="Wei W."/>
            <person name="Wang X."/>
            <person name="Wang C."/>
            <person name="Yang T."/>
            <person name="Huo Q."/>
            <person name="Li W."/>
            <person name="Guo W."/>
            <person name="Chen H."/>
            <person name="Zhou L."/>
            <person name="Ni X."/>
            <person name="Tian J."/>
            <person name="Zhou Y."/>
            <person name="Sheng Y."/>
            <person name="Liu T."/>
            <person name="Pan Y."/>
            <person name="Xia L."/>
            <person name="Li J."/>
            <person name="Zhao F."/>
            <person name="Cao W."/>
        </authorList>
    </citation>
    <scope>NUCLEOTIDE SEQUENCE</scope>
    <source>
        <strain evidence="1">Dsil-2018</strain>
    </source>
</reference>
<evidence type="ECO:0000313" key="1">
    <source>
        <dbReference type="EMBL" id="KAH7966817.1"/>
    </source>
</evidence>
<keyword evidence="2" id="KW-1185">Reference proteome</keyword>
<accession>A0ACB8DFR5</accession>
<protein>
    <submittedName>
        <fullName evidence="1">Uncharacterized protein</fullName>
    </submittedName>
</protein>
<name>A0ACB8DFR5_DERSI</name>
<evidence type="ECO:0000313" key="2">
    <source>
        <dbReference type="Proteomes" id="UP000821865"/>
    </source>
</evidence>
<gene>
    <name evidence="1" type="ORF">HPB49_019712</name>
</gene>
<comment type="caution">
    <text evidence="1">The sequence shown here is derived from an EMBL/GenBank/DDBJ whole genome shotgun (WGS) entry which is preliminary data.</text>
</comment>